<reference evidence="2" key="1">
    <citation type="journal article" date="2023" name="Hortic. Res.">
        <title>A chromosome-level phased genome enabling allele-level studies in sweet orange: a case study on citrus Huanglongbing tolerance.</title>
        <authorList>
            <person name="Wu B."/>
            <person name="Yu Q."/>
            <person name="Deng Z."/>
            <person name="Duan Y."/>
            <person name="Luo F."/>
            <person name="Gmitter F. Jr."/>
        </authorList>
    </citation>
    <scope>NUCLEOTIDE SEQUENCE [LARGE SCALE GENOMIC DNA]</scope>
    <source>
        <strain evidence="2">cv. Valencia</strain>
    </source>
</reference>
<protein>
    <submittedName>
        <fullName evidence="1">Pentatricopeptide repeat-containing protein</fullName>
    </submittedName>
</protein>
<name>A0ACB8HZD9_CITSI</name>
<comment type="caution">
    <text evidence="1">The sequence shown here is derived from an EMBL/GenBank/DDBJ whole genome shotgun (WGS) entry which is preliminary data.</text>
</comment>
<evidence type="ECO:0000313" key="2">
    <source>
        <dbReference type="Proteomes" id="UP000829398"/>
    </source>
</evidence>
<organism evidence="1 2">
    <name type="scientific">Citrus sinensis</name>
    <name type="common">Sweet orange</name>
    <name type="synonym">Citrus aurantium var. sinensis</name>
    <dbReference type="NCBI Taxonomy" id="2711"/>
    <lineage>
        <taxon>Eukaryota</taxon>
        <taxon>Viridiplantae</taxon>
        <taxon>Streptophyta</taxon>
        <taxon>Embryophyta</taxon>
        <taxon>Tracheophyta</taxon>
        <taxon>Spermatophyta</taxon>
        <taxon>Magnoliopsida</taxon>
        <taxon>eudicotyledons</taxon>
        <taxon>Gunneridae</taxon>
        <taxon>Pentapetalae</taxon>
        <taxon>rosids</taxon>
        <taxon>malvids</taxon>
        <taxon>Sapindales</taxon>
        <taxon>Rutaceae</taxon>
        <taxon>Aurantioideae</taxon>
        <taxon>Citrus</taxon>
    </lineage>
</organism>
<dbReference type="Proteomes" id="UP000829398">
    <property type="component" value="Chromosome 9"/>
</dbReference>
<dbReference type="EMBL" id="CM039178">
    <property type="protein sequence ID" value="KAH9679918.1"/>
    <property type="molecule type" value="Genomic_DNA"/>
</dbReference>
<keyword evidence="2" id="KW-1185">Reference proteome</keyword>
<accession>A0ACB8HZD9</accession>
<gene>
    <name evidence="1" type="ORF">KPL71_026344</name>
</gene>
<sequence>MESVVSLHLHNNNNTHCKVRLNKNKKNKLTHDRVFFAKTLIRKPISCCCLSSAPSLDYHSTKHTTLLVESYHEHQALNALIQRLNKKVSCPLQILQHDGDWTKDHFWAVIRFLKNSSRSRQIPQVFDMWKNIEKSRINEFNYQKIIGMLCEEGLMEEAVRAFQEMEGFALKPSLEIYNSIIHGYSKIGKFNEALLFLNEMKEMNLSPQSDTYDGLIQAYGKYKMYDEIDMCLKMMKLDGCSPDHITYNLLIQEFACAGLLKRMEGTYKSMLTKRMHLRSSTMVAILDAYMNFGMLDKMEKFYKRLLNSRTPLKEDLVRKLAEVYIKNYMFSRLDDLGDDLASRIGRTELVWCLRLLSHACLLSHRGIDSVVREMESAKVRWNVTTANIILLAYLKMKDFKHLRVLLSELPTRHVKPDIVTIGILYDARRIGFDGTGALEMWRRIGFLSKTVEINTDPLVLAVYGKGHFLRYCEEVYSSLEPYSREKKRWTYQNLIDLVIKHNGKNLDANLCYSQLYQDGHINFWMEFEWFRATDVARFAAKCGRKAAGISINILDLFSRADA</sequence>
<proteinExistence type="predicted"/>
<evidence type="ECO:0000313" key="1">
    <source>
        <dbReference type="EMBL" id="KAH9679918.1"/>
    </source>
</evidence>